<evidence type="ECO:0000259" key="2">
    <source>
        <dbReference type="SMART" id="SM00854"/>
    </source>
</evidence>
<evidence type="ECO:0000313" key="3">
    <source>
        <dbReference type="EMBL" id="UYP48019.1"/>
    </source>
</evidence>
<dbReference type="InterPro" id="IPR019079">
    <property type="entry name" value="Capsule_synth_CapA"/>
</dbReference>
<gene>
    <name evidence="3" type="ORF">NEF87_004304</name>
</gene>
<proteinExistence type="inferred from homology"/>
<dbReference type="SUPFAM" id="SSF56300">
    <property type="entry name" value="Metallo-dependent phosphatases"/>
    <property type="match status" value="1"/>
</dbReference>
<dbReference type="PANTHER" id="PTHR33393:SF12">
    <property type="entry name" value="CAPSULE BIOSYNTHESIS PROTEIN CAPA"/>
    <property type="match status" value="1"/>
</dbReference>
<dbReference type="Gene3D" id="3.60.21.10">
    <property type="match status" value="1"/>
</dbReference>
<dbReference type="InterPro" id="IPR029052">
    <property type="entry name" value="Metallo-depent_PP-like"/>
</dbReference>
<evidence type="ECO:0000256" key="1">
    <source>
        <dbReference type="ARBA" id="ARBA00005662"/>
    </source>
</evidence>
<dbReference type="Proteomes" id="UP001208689">
    <property type="component" value="Chromosome"/>
</dbReference>
<dbReference type="InterPro" id="IPR052169">
    <property type="entry name" value="CW_Biosynth-Accessory"/>
</dbReference>
<organism evidence="3 4">
    <name type="scientific">Candidatus Lokiarchaeum ossiferum</name>
    <dbReference type="NCBI Taxonomy" id="2951803"/>
    <lineage>
        <taxon>Archaea</taxon>
        <taxon>Promethearchaeati</taxon>
        <taxon>Promethearchaeota</taxon>
        <taxon>Promethearchaeia</taxon>
        <taxon>Promethearchaeales</taxon>
        <taxon>Promethearchaeaceae</taxon>
        <taxon>Candidatus Lokiarchaeum</taxon>
    </lineage>
</organism>
<dbReference type="Pfam" id="PF09587">
    <property type="entry name" value="PGA_cap"/>
    <property type="match status" value="1"/>
</dbReference>
<dbReference type="EMBL" id="CP104013">
    <property type="protein sequence ID" value="UYP48019.1"/>
    <property type="molecule type" value="Genomic_DNA"/>
</dbReference>
<sequence>MSLINFLFCGDVAPIRRYSNISDDQSIKLFSDVKELLDQSDFSLLNLESPLTDKKQKLKKSGPNISASPTFSSTLNKIGFNAVGLANNHIMDMGENGLIDTMDSLKKNEISYCGAGRNIEEAQKLLILEKNGLKIGIIAIAEIEFNVASGKKAGAAPLNAITNFYQIEKAKSEVDIVIISLHGGNEFFPYPRPNLRKICQFFIDLGVEAVICHHSHIAGAYEMHKSKPIIYSLGNFLFDDARNEDSFWNYGYMVMLKIDPINKIVESMEIIPYHQSISNPGIKLLHDEKKKVFMRKLLALNSNLLDSRKYTKIWKNFCMKSENNVLSLQYLPTNFFGISTLAKCIPISRFLVSKREIPTKLNLIRCDSHRELLISVLEQKM</sequence>
<keyword evidence="4" id="KW-1185">Reference proteome</keyword>
<name>A0ABY6HZM3_9ARCH</name>
<reference evidence="3" key="1">
    <citation type="submission" date="2022-09" db="EMBL/GenBank/DDBJ databases">
        <title>Actin cytoskeleton and complex cell architecture in an #Asgard archaeon.</title>
        <authorList>
            <person name="Ponce Toledo R.I."/>
            <person name="Schleper C."/>
            <person name="Rodrigues Oliveira T."/>
            <person name="Wollweber F."/>
            <person name="Xu J."/>
            <person name="Rittmann S."/>
            <person name="Klingl A."/>
            <person name="Pilhofer M."/>
        </authorList>
    </citation>
    <scope>NUCLEOTIDE SEQUENCE</scope>
    <source>
        <strain evidence="3">B-35</strain>
    </source>
</reference>
<dbReference type="CDD" id="cd07381">
    <property type="entry name" value="MPP_CapA"/>
    <property type="match status" value="1"/>
</dbReference>
<comment type="similarity">
    <text evidence="1">Belongs to the CapA family.</text>
</comment>
<protein>
    <recommendedName>
        <fullName evidence="2">Capsule synthesis protein CapA domain-containing protein</fullName>
    </recommendedName>
</protein>
<dbReference type="PANTHER" id="PTHR33393">
    <property type="entry name" value="POLYGLUTAMINE SYNTHESIS ACCESSORY PROTEIN RV0574C-RELATED"/>
    <property type="match status" value="1"/>
</dbReference>
<accession>A0ABY6HZM3</accession>
<dbReference type="SMART" id="SM00854">
    <property type="entry name" value="PGA_cap"/>
    <property type="match status" value="1"/>
</dbReference>
<feature type="domain" description="Capsule synthesis protein CapA" evidence="2">
    <location>
        <begin position="5"/>
        <end position="240"/>
    </location>
</feature>
<evidence type="ECO:0000313" key="4">
    <source>
        <dbReference type="Proteomes" id="UP001208689"/>
    </source>
</evidence>